<sequence length="131" mass="14495">MGVDKFWDGRSGWASRRALMQSLSVPILNLACGLDDDKNTMLGRVLTYFMMCSILGIFPTPLLSPFPNPSHSVHARTIILMRIYILLTPFNRATATADTIFAPPSSPPQPRRLRPSSDSTPIGDESIHRPS</sequence>
<dbReference type="InParanoid" id="A0A409XQA4"/>
<dbReference type="OrthoDB" id="2499604at2759"/>
<keyword evidence="2" id="KW-0472">Membrane</keyword>
<name>A0A409XQA4_PSICY</name>
<dbReference type="AlphaFoldDB" id="A0A409XQA4"/>
<evidence type="ECO:0000256" key="1">
    <source>
        <dbReference type="SAM" id="MobiDB-lite"/>
    </source>
</evidence>
<feature type="transmembrane region" description="Helical" evidence="2">
    <location>
        <begin position="45"/>
        <end position="66"/>
    </location>
</feature>
<reference evidence="3 4" key="1">
    <citation type="journal article" date="2018" name="Evol. Lett.">
        <title>Horizontal gene cluster transfer increased hallucinogenic mushroom diversity.</title>
        <authorList>
            <person name="Reynolds H.T."/>
            <person name="Vijayakumar V."/>
            <person name="Gluck-Thaler E."/>
            <person name="Korotkin H.B."/>
            <person name="Matheny P.B."/>
            <person name="Slot J.C."/>
        </authorList>
    </citation>
    <scope>NUCLEOTIDE SEQUENCE [LARGE SCALE GENOMIC DNA]</scope>
    <source>
        <strain evidence="3 4">2631</strain>
    </source>
</reference>
<evidence type="ECO:0000256" key="2">
    <source>
        <dbReference type="SAM" id="Phobius"/>
    </source>
</evidence>
<evidence type="ECO:0000313" key="3">
    <source>
        <dbReference type="EMBL" id="PPQ92900.1"/>
    </source>
</evidence>
<keyword evidence="2" id="KW-1133">Transmembrane helix</keyword>
<dbReference type="EMBL" id="NHYD01000938">
    <property type="protein sequence ID" value="PPQ92900.1"/>
    <property type="molecule type" value="Genomic_DNA"/>
</dbReference>
<keyword evidence="4" id="KW-1185">Reference proteome</keyword>
<protein>
    <submittedName>
        <fullName evidence="3">Uncharacterized protein</fullName>
    </submittedName>
</protein>
<feature type="region of interest" description="Disordered" evidence="1">
    <location>
        <begin position="98"/>
        <end position="131"/>
    </location>
</feature>
<accession>A0A409XQA4</accession>
<organism evidence="3 4">
    <name type="scientific">Psilocybe cyanescens</name>
    <dbReference type="NCBI Taxonomy" id="93625"/>
    <lineage>
        <taxon>Eukaryota</taxon>
        <taxon>Fungi</taxon>
        <taxon>Dikarya</taxon>
        <taxon>Basidiomycota</taxon>
        <taxon>Agaricomycotina</taxon>
        <taxon>Agaricomycetes</taxon>
        <taxon>Agaricomycetidae</taxon>
        <taxon>Agaricales</taxon>
        <taxon>Agaricineae</taxon>
        <taxon>Strophariaceae</taxon>
        <taxon>Psilocybe</taxon>
    </lineage>
</organism>
<proteinExistence type="predicted"/>
<dbReference type="Proteomes" id="UP000283269">
    <property type="component" value="Unassembled WGS sequence"/>
</dbReference>
<gene>
    <name evidence="3" type="ORF">CVT25_010455</name>
</gene>
<comment type="caution">
    <text evidence="3">The sequence shown here is derived from an EMBL/GenBank/DDBJ whole genome shotgun (WGS) entry which is preliminary data.</text>
</comment>
<evidence type="ECO:0000313" key="4">
    <source>
        <dbReference type="Proteomes" id="UP000283269"/>
    </source>
</evidence>
<keyword evidence="2" id="KW-0812">Transmembrane</keyword>